<proteinExistence type="predicted"/>
<accession>S8CRH0</accession>
<dbReference type="AlphaFoldDB" id="S8CRH0"/>
<reference evidence="2 3" key="1">
    <citation type="journal article" date="2013" name="BMC Genomics">
        <title>The miniature genome of a carnivorous plant Genlisea aurea contains a low number of genes and short non-coding sequences.</title>
        <authorList>
            <person name="Leushkin E.V."/>
            <person name="Sutormin R.A."/>
            <person name="Nabieva E.R."/>
            <person name="Penin A.A."/>
            <person name="Kondrashov A.S."/>
            <person name="Logacheva M.D."/>
        </authorList>
    </citation>
    <scope>NUCLEOTIDE SEQUENCE [LARGE SCALE GENOMIC DNA]</scope>
</reference>
<protein>
    <submittedName>
        <fullName evidence="2">Uncharacterized protein</fullName>
    </submittedName>
</protein>
<feature type="compositionally biased region" description="Basic and acidic residues" evidence="1">
    <location>
        <begin position="1"/>
        <end position="26"/>
    </location>
</feature>
<keyword evidence="3" id="KW-1185">Reference proteome</keyword>
<comment type="caution">
    <text evidence="2">The sequence shown here is derived from an EMBL/GenBank/DDBJ whole genome shotgun (WGS) entry which is preliminary data.</text>
</comment>
<name>S8CRH0_9LAMI</name>
<evidence type="ECO:0000256" key="1">
    <source>
        <dbReference type="SAM" id="MobiDB-lite"/>
    </source>
</evidence>
<evidence type="ECO:0000313" key="2">
    <source>
        <dbReference type="EMBL" id="EPS69370.1"/>
    </source>
</evidence>
<evidence type="ECO:0000313" key="3">
    <source>
        <dbReference type="Proteomes" id="UP000015453"/>
    </source>
</evidence>
<dbReference type="Proteomes" id="UP000015453">
    <property type="component" value="Unassembled WGS sequence"/>
</dbReference>
<organism evidence="2 3">
    <name type="scientific">Genlisea aurea</name>
    <dbReference type="NCBI Taxonomy" id="192259"/>
    <lineage>
        <taxon>Eukaryota</taxon>
        <taxon>Viridiplantae</taxon>
        <taxon>Streptophyta</taxon>
        <taxon>Embryophyta</taxon>
        <taxon>Tracheophyta</taxon>
        <taxon>Spermatophyta</taxon>
        <taxon>Magnoliopsida</taxon>
        <taxon>eudicotyledons</taxon>
        <taxon>Gunneridae</taxon>
        <taxon>Pentapetalae</taxon>
        <taxon>asterids</taxon>
        <taxon>lamiids</taxon>
        <taxon>Lamiales</taxon>
        <taxon>Lentibulariaceae</taxon>
        <taxon>Genlisea</taxon>
    </lineage>
</organism>
<gene>
    <name evidence="2" type="ORF">M569_05398</name>
</gene>
<dbReference type="OrthoDB" id="19932at2759"/>
<dbReference type="EMBL" id="AUSU01002148">
    <property type="protein sequence ID" value="EPS69370.1"/>
    <property type="molecule type" value="Genomic_DNA"/>
</dbReference>
<feature type="region of interest" description="Disordered" evidence="1">
    <location>
        <begin position="1"/>
        <end position="36"/>
    </location>
</feature>
<sequence>MPYTSEKHNLRVASPERQKDYRRNSEDPANPGWPKRIQASFEGKNEEGTMELETVEINRTGMYYLYFVFCDPELKGTLITGRTVWKNHVLE</sequence>